<keyword evidence="7 19" id="KW-1133">Transmembrane helix</keyword>
<dbReference type="GO" id="GO:0034702">
    <property type="term" value="C:monoatomic ion channel complex"/>
    <property type="evidence" value="ECO:0007669"/>
    <property type="project" value="UniProtKB-KW"/>
</dbReference>
<evidence type="ECO:0000256" key="10">
    <source>
        <dbReference type="ARBA" id="ARBA00023303"/>
    </source>
</evidence>
<name>H2YUD3_CIOSA</name>
<dbReference type="GO" id="GO:0034765">
    <property type="term" value="P:regulation of monoatomic ion transmembrane transport"/>
    <property type="evidence" value="ECO:0007669"/>
    <property type="project" value="TreeGrafter"/>
</dbReference>
<dbReference type="SUPFAM" id="SSF81296">
    <property type="entry name" value="E set domains"/>
    <property type="match status" value="1"/>
</dbReference>
<dbReference type="Ensembl" id="ENSCSAVT00000009057.1">
    <property type="protein sequence ID" value="ENSCSAVP00000008943.1"/>
    <property type="gene ID" value="ENSCSAVG00000005290.1"/>
</dbReference>
<keyword evidence="4 18" id="KW-0812">Transmembrane</keyword>
<feature type="domain" description="Potassium channel inwardly rectifying transmembrane" evidence="20">
    <location>
        <begin position="42"/>
        <end position="186"/>
    </location>
</feature>
<dbReference type="FunFam" id="2.60.40.1400:FF:000001">
    <property type="entry name" value="G protein-activated inward rectifier potassium channel 2"/>
    <property type="match status" value="1"/>
</dbReference>
<feature type="transmembrane region" description="Helical" evidence="19">
    <location>
        <begin position="156"/>
        <end position="179"/>
    </location>
</feature>
<evidence type="ECO:0000256" key="9">
    <source>
        <dbReference type="ARBA" id="ARBA00023136"/>
    </source>
</evidence>
<dbReference type="GO" id="GO:0005886">
    <property type="term" value="C:plasma membrane"/>
    <property type="evidence" value="ECO:0007669"/>
    <property type="project" value="TreeGrafter"/>
</dbReference>
<keyword evidence="23" id="KW-1185">Reference proteome</keyword>
<dbReference type="OMA" id="WIIGHLH"/>
<dbReference type="GeneTree" id="ENSGT01030000234586"/>
<evidence type="ECO:0000256" key="17">
    <source>
        <dbReference type="PIRSR" id="PIRSR005465-1"/>
    </source>
</evidence>
<keyword evidence="5 18" id="KW-0851">Voltage-gated channel</keyword>
<dbReference type="Pfam" id="PF17655">
    <property type="entry name" value="IRK_C"/>
    <property type="match status" value="1"/>
</dbReference>
<dbReference type="Proteomes" id="UP000007875">
    <property type="component" value="Unassembled WGS sequence"/>
</dbReference>
<evidence type="ECO:0000256" key="3">
    <source>
        <dbReference type="ARBA" id="ARBA00022538"/>
    </source>
</evidence>
<evidence type="ECO:0000256" key="13">
    <source>
        <dbReference type="ARBA" id="ARBA00062687"/>
    </source>
</evidence>
<evidence type="ECO:0000256" key="15">
    <source>
        <dbReference type="ARBA" id="ARBA00076077"/>
    </source>
</evidence>
<evidence type="ECO:0000256" key="14">
    <source>
        <dbReference type="ARBA" id="ARBA00072191"/>
    </source>
</evidence>
<dbReference type="FunFam" id="1.10.287.70:FF:000019">
    <property type="entry name" value="G protein-activated inward rectifier potassium channel 1"/>
    <property type="match status" value="1"/>
</dbReference>
<dbReference type="Gene3D" id="2.60.40.1400">
    <property type="entry name" value="G protein-activated inward rectifier potassium channel 1"/>
    <property type="match status" value="1"/>
</dbReference>
<dbReference type="PANTHER" id="PTHR11767:SF102">
    <property type="entry name" value="INWARDLY RECTIFYING POTASSIUM CHANNEL 1, ISOFORM F"/>
    <property type="match status" value="1"/>
</dbReference>
<evidence type="ECO:0000256" key="18">
    <source>
        <dbReference type="RuleBase" id="RU003822"/>
    </source>
</evidence>
<keyword evidence="3 18" id="KW-0633">Potassium transport</keyword>
<dbReference type="GO" id="GO:1990573">
    <property type="term" value="P:potassium ion import across plasma membrane"/>
    <property type="evidence" value="ECO:0007669"/>
    <property type="project" value="TreeGrafter"/>
</dbReference>
<dbReference type="InterPro" id="IPR040445">
    <property type="entry name" value="Kir_TM"/>
</dbReference>
<evidence type="ECO:0000256" key="1">
    <source>
        <dbReference type="ARBA" id="ARBA00004141"/>
    </source>
</evidence>
<comment type="subunit">
    <text evidence="13">Associates with KCNJ3/GIRK1 to form a G-protein-activated heteromultimer pore-forming unit. Interacts (via PDZ-binding motif) with SNX27 (via PDZ domain); the interaction is required when endocytosed to prevent degradation in lysosomes and promote recycling to the plasma membrane.</text>
</comment>
<evidence type="ECO:0000256" key="4">
    <source>
        <dbReference type="ARBA" id="ARBA00022692"/>
    </source>
</evidence>
<evidence type="ECO:0000256" key="8">
    <source>
        <dbReference type="ARBA" id="ARBA00023065"/>
    </source>
</evidence>
<keyword evidence="2 18" id="KW-0813">Transport</keyword>
<feature type="domain" description="Inward rectifier potassium channel C-terminal" evidence="21">
    <location>
        <begin position="193"/>
        <end position="347"/>
    </location>
</feature>
<comment type="subcellular location">
    <subcellularLocation>
        <location evidence="1 18">Membrane</location>
        <topology evidence="1 18">Multi-pass membrane protein</topology>
    </subcellularLocation>
</comment>
<keyword evidence="9 19" id="KW-0472">Membrane</keyword>
<comment type="similarity">
    <text evidence="12">Belongs to the inward rectifier-type potassium channel (TC 1.A.2.1) family. KCNJ9 subfamily.</text>
</comment>
<dbReference type="PANTHER" id="PTHR11767">
    <property type="entry name" value="INWARD RECTIFIER POTASSIUM CHANNEL"/>
    <property type="match status" value="1"/>
</dbReference>
<evidence type="ECO:0000313" key="23">
    <source>
        <dbReference type="Proteomes" id="UP000007875"/>
    </source>
</evidence>
<keyword evidence="8 18" id="KW-0406">Ion transport</keyword>
<keyword evidence="10 18" id="KW-0407">Ion channel</keyword>
<evidence type="ECO:0000259" key="20">
    <source>
        <dbReference type="Pfam" id="PF01007"/>
    </source>
</evidence>
<evidence type="ECO:0000256" key="2">
    <source>
        <dbReference type="ARBA" id="ARBA00022448"/>
    </source>
</evidence>
<feature type="site" description="Role in the control of polyamine-mediated channel gating and in the blocking by intracellular magnesium" evidence="17">
    <location>
        <position position="172"/>
    </location>
</feature>
<dbReference type="InterPro" id="IPR016449">
    <property type="entry name" value="K_chnl_inward-rec_Kir"/>
</dbReference>
<keyword evidence="6 18" id="KW-0630">Potassium</keyword>
<reference evidence="22" key="3">
    <citation type="submission" date="2025-09" db="UniProtKB">
        <authorList>
            <consortium name="Ensembl"/>
        </authorList>
    </citation>
    <scope>IDENTIFICATION</scope>
</reference>
<evidence type="ECO:0000256" key="6">
    <source>
        <dbReference type="ARBA" id="ARBA00022958"/>
    </source>
</evidence>
<reference evidence="23" key="1">
    <citation type="submission" date="2003-08" db="EMBL/GenBank/DDBJ databases">
        <authorList>
            <person name="Birren B."/>
            <person name="Nusbaum C."/>
            <person name="Abebe A."/>
            <person name="Abouelleil A."/>
            <person name="Adekoya E."/>
            <person name="Ait-zahra M."/>
            <person name="Allen N."/>
            <person name="Allen T."/>
            <person name="An P."/>
            <person name="Anderson M."/>
            <person name="Anderson S."/>
            <person name="Arachchi H."/>
            <person name="Armbruster J."/>
            <person name="Bachantsang P."/>
            <person name="Baldwin J."/>
            <person name="Barry A."/>
            <person name="Bayul T."/>
            <person name="Blitshsteyn B."/>
            <person name="Bloom T."/>
            <person name="Blye J."/>
            <person name="Boguslavskiy L."/>
            <person name="Borowsky M."/>
            <person name="Boukhgalter B."/>
            <person name="Brunache A."/>
            <person name="Butler J."/>
            <person name="Calixte N."/>
            <person name="Calvo S."/>
            <person name="Camarata J."/>
            <person name="Campo K."/>
            <person name="Chang J."/>
            <person name="Cheshatsang Y."/>
            <person name="Citroen M."/>
            <person name="Collymore A."/>
            <person name="Considine T."/>
            <person name="Cook A."/>
            <person name="Cooke P."/>
            <person name="Corum B."/>
            <person name="Cuomo C."/>
            <person name="David R."/>
            <person name="Dawoe T."/>
            <person name="Degray S."/>
            <person name="Dodge S."/>
            <person name="Dooley K."/>
            <person name="Dorje P."/>
            <person name="Dorjee K."/>
            <person name="Dorris L."/>
            <person name="Duffey N."/>
            <person name="Dupes A."/>
            <person name="Elkins T."/>
            <person name="Engels R."/>
            <person name="Erickson J."/>
            <person name="Farina A."/>
            <person name="Faro S."/>
            <person name="Ferreira P."/>
            <person name="Fischer H."/>
            <person name="Fitzgerald M."/>
            <person name="Foley K."/>
            <person name="Gage D."/>
            <person name="Galagan J."/>
            <person name="Gearin G."/>
            <person name="Gnerre S."/>
            <person name="Gnirke A."/>
            <person name="Goyette A."/>
            <person name="Graham J."/>
            <person name="Grandbois E."/>
            <person name="Gyaltsen K."/>
            <person name="Hafez N."/>
            <person name="Hagopian D."/>
            <person name="Hagos B."/>
            <person name="Hall J."/>
            <person name="Hatcher B."/>
            <person name="Heller A."/>
            <person name="Higgins H."/>
            <person name="Honan T."/>
            <person name="Horn A."/>
            <person name="Houde N."/>
            <person name="Hughes L."/>
            <person name="Hulme W."/>
            <person name="Husby E."/>
            <person name="Iliev I."/>
            <person name="Jaffe D."/>
            <person name="Jones C."/>
            <person name="Kamal M."/>
            <person name="Kamat A."/>
            <person name="Kamvysselis M."/>
            <person name="Karlsson E."/>
            <person name="Kells C."/>
            <person name="Kieu A."/>
            <person name="Kisner P."/>
            <person name="Kodira C."/>
            <person name="Kulbokas E."/>
            <person name="Labutti K."/>
            <person name="Lama D."/>
            <person name="Landers T."/>
            <person name="Leger J."/>
            <person name="Levine S."/>
            <person name="Lewis D."/>
            <person name="Lewis T."/>
            <person name="Lindblad-toh K."/>
            <person name="Liu X."/>
            <person name="Lokyitsang T."/>
            <person name="Lokyitsang Y."/>
            <person name="Lucien O."/>
            <person name="Lui A."/>
            <person name="Ma L.J."/>
            <person name="Mabbitt R."/>
            <person name="Macdonald J."/>
            <person name="Maclean C."/>
            <person name="Major J."/>
            <person name="Manning J."/>
            <person name="Marabella R."/>
            <person name="Maru K."/>
            <person name="Matthews C."/>
            <person name="Mauceli E."/>
            <person name="Mccarthy M."/>
            <person name="Mcdonough S."/>
            <person name="Mcghee T."/>
            <person name="Meldrim J."/>
            <person name="Meneus L."/>
            <person name="Mesirov J."/>
            <person name="Mihalev A."/>
            <person name="Mihova T."/>
            <person name="Mikkelsen T."/>
            <person name="Mlenga V."/>
            <person name="Moru K."/>
            <person name="Mozes J."/>
            <person name="Mulrain L."/>
            <person name="Munson G."/>
            <person name="Naylor J."/>
            <person name="Newes C."/>
            <person name="Nguyen C."/>
            <person name="Nguyen N."/>
            <person name="Nguyen T."/>
            <person name="Nicol R."/>
            <person name="Nielsen C."/>
            <person name="Nizzari M."/>
            <person name="Norbu C."/>
            <person name="Norbu N."/>
            <person name="O'donnell P."/>
            <person name="Okoawo O."/>
            <person name="O'leary S."/>
            <person name="Omotosho B."/>
            <person name="O'neill K."/>
            <person name="Osman S."/>
            <person name="Parker S."/>
            <person name="Perrin D."/>
            <person name="Phunkhang P."/>
            <person name="Piqani B."/>
            <person name="Purcell S."/>
            <person name="Rachupka T."/>
            <person name="Ramasamy U."/>
            <person name="Rameau R."/>
            <person name="Ray V."/>
            <person name="Raymond C."/>
            <person name="Retta R."/>
            <person name="Richardson S."/>
            <person name="Rise C."/>
            <person name="Rodriguez J."/>
            <person name="Rogers J."/>
            <person name="Rogov P."/>
            <person name="Rutman M."/>
            <person name="Schupbach R."/>
            <person name="Seaman C."/>
            <person name="Settipalli S."/>
            <person name="Sharpe T."/>
            <person name="Sheridan J."/>
            <person name="Sherpa N."/>
            <person name="Shi J."/>
            <person name="Smirnov S."/>
            <person name="Smith C."/>
            <person name="Sougnez C."/>
            <person name="Spencer B."/>
            <person name="Stalker J."/>
            <person name="Stange-thomann N."/>
            <person name="Stavropoulos S."/>
            <person name="Stetson K."/>
            <person name="Stone C."/>
            <person name="Stone S."/>
            <person name="Stubbs M."/>
            <person name="Talamas J."/>
            <person name="Tchuinga P."/>
            <person name="Tenzing P."/>
            <person name="Tesfaye S."/>
            <person name="Theodore J."/>
            <person name="Thoulutsang Y."/>
            <person name="Topham K."/>
            <person name="Towey S."/>
            <person name="Tsamla T."/>
            <person name="Tsomo N."/>
            <person name="Vallee D."/>
            <person name="Vassiliev H."/>
            <person name="Venkataraman V."/>
            <person name="Vinson J."/>
            <person name="Vo A."/>
            <person name="Wade C."/>
            <person name="Wang S."/>
            <person name="Wangchuk T."/>
            <person name="Wangdi T."/>
            <person name="Whittaker C."/>
            <person name="Wilkinson J."/>
            <person name="Wu Y."/>
            <person name="Wyman D."/>
            <person name="Yadav S."/>
            <person name="Yang S."/>
            <person name="Yang X."/>
            <person name="Yeager S."/>
            <person name="Yee E."/>
            <person name="Young G."/>
            <person name="Zainoun J."/>
            <person name="Zembeck L."/>
            <person name="Zimmer A."/>
            <person name="Zody M."/>
            <person name="Lander E."/>
        </authorList>
    </citation>
    <scope>NUCLEOTIDE SEQUENCE [LARGE SCALE GENOMIC DNA]</scope>
</reference>
<evidence type="ECO:0000259" key="21">
    <source>
        <dbReference type="Pfam" id="PF17655"/>
    </source>
</evidence>
<sequence length="347" mass="39989">MKDQRNMNFRKASNSSSLQGMMEDEEQIVRRSRMSQKGVRFIKKSGHCNVSHSNLTDKPRRFIADIFTTGVDLQWRWNLFVFSAAFVVSWVSFGLVFWLISFLHGDFNELPANSTFTPCVHNLDPKNPFTSSFLFSLETQTTIGYGFRVVTEECPFTVFMVVVQSVFGCILDAFMIGLIMAKISRPKKRAETLMFSNNAVINMRDGQLCLMIRVGNLRKSHLVEATIRMQYIHSRETLEGEFIPLEQIDLRLDLKNDSDRLFLVTPQTICHPIDDSSPLWDMNADDLYHSNFEVILILEGMVEATGMTTQARASYLPTEILWGHRFQNMISFTRHNGYKIDFGKFNK</sequence>
<accession>H2YUD3</accession>
<dbReference type="AlphaFoldDB" id="H2YUD3"/>
<dbReference type="GO" id="GO:0005242">
    <property type="term" value="F:inward rectifier potassium channel activity"/>
    <property type="evidence" value="ECO:0007669"/>
    <property type="project" value="InterPro"/>
</dbReference>
<feature type="transmembrane region" description="Helical" evidence="19">
    <location>
        <begin position="79"/>
        <end position="100"/>
    </location>
</feature>
<organism evidence="22 23">
    <name type="scientific">Ciona savignyi</name>
    <name type="common">Pacific transparent sea squirt</name>
    <dbReference type="NCBI Taxonomy" id="51511"/>
    <lineage>
        <taxon>Eukaryota</taxon>
        <taxon>Metazoa</taxon>
        <taxon>Chordata</taxon>
        <taxon>Tunicata</taxon>
        <taxon>Ascidiacea</taxon>
        <taxon>Phlebobranchia</taxon>
        <taxon>Cionidae</taxon>
        <taxon>Ciona</taxon>
    </lineage>
</organism>
<protein>
    <recommendedName>
        <fullName evidence="14">G protein-activated inward rectifier potassium channel 3</fullName>
    </recommendedName>
    <alternativeName>
        <fullName evidence="16">Inward rectifier K(+) channel Kir3.3</fullName>
    </alternativeName>
    <alternativeName>
        <fullName evidence="15">Potassium channel, inwardly rectifying subfamily J member 9</fullName>
    </alternativeName>
</protein>
<dbReference type="InterPro" id="IPR041647">
    <property type="entry name" value="IRK_C"/>
</dbReference>
<dbReference type="PRINTS" id="PR01320">
    <property type="entry name" value="KIRCHANNEL"/>
</dbReference>
<evidence type="ECO:0000256" key="19">
    <source>
        <dbReference type="SAM" id="Phobius"/>
    </source>
</evidence>
<evidence type="ECO:0000313" key="22">
    <source>
        <dbReference type="Ensembl" id="ENSCSAVP00000008943.1"/>
    </source>
</evidence>
<reference evidence="22" key="2">
    <citation type="submission" date="2025-08" db="UniProtKB">
        <authorList>
            <consortium name="Ensembl"/>
        </authorList>
    </citation>
    <scope>IDENTIFICATION</scope>
</reference>
<dbReference type="HOGENOM" id="CLU_022738_3_0_1"/>
<evidence type="ECO:0000256" key="16">
    <source>
        <dbReference type="ARBA" id="ARBA00081071"/>
    </source>
</evidence>
<dbReference type="InterPro" id="IPR014756">
    <property type="entry name" value="Ig_E-set"/>
</dbReference>
<proteinExistence type="inferred from homology"/>
<dbReference type="SUPFAM" id="SSF81324">
    <property type="entry name" value="Voltage-gated potassium channels"/>
    <property type="match status" value="1"/>
</dbReference>
<dbReference type="InterPro" id="IPR013518">
    <property type="entry name" value="K_chnl_inward-rec_Kir_cyto"/>
</dbReference>
<evidence type="ECO:0000256" key="11">
    <source>
        <dbReference type="ARBA" id="ARBA00034430"/>
    </source>
</evidence>
<dbReference type="PIRSF" id="PIRSF005465">
    <property type="entry name" value="GIRK_kir"/>
    <property type="match status" value="1"/>
</dbReference>
<dbReference type="Pfam" id="PF01007">
    <property type="entry name" value="IRK"/>
    <property type="match status" value="1"/>
</dbReference>
<comment type="catalytic activity">
    <reaction evidence="11">
        <text>K(+)(in) = K(+)(out)</text>
        <dbReference type="Rhea" id="RHEA:29463"/>
        <dbReference type="ChEBI" id="CHEBI:29103"/>
    </reaction>
</comment>
<evidence type="ECO:0000256" key="12">
    <source>
        <dbReference type="ARBA" id="ARBA00061604"/>
    </source>
</evidence>
<evidence type="ECO:0000256" key="7">
    <source>
        <dbReference type="ARBA" id="ARBA00022989"/>
    </source>
</evidence>
<dbReference type="Gene3D" id="1.10.287.70">
    <property type="match status" value="1"/>
</dbReference>
<evidence type="ECO:0000256" key="5">
    <source>
        <dbReference type="ARBA" id="ARBA00022882"/>
    </source>
</evidence>